<dbReference type="Proteomes" id="UP000494206">
    <property type="component" value="Unassembled WGS sequence"/>
</dbReference>
<keyword evidence="4" id="KW-1185">Reference proteome</keyword>
<proteinExistence type="inferred from homology"/>
<dbReference type="EMBL" id="CADEPM010000006">
    <property type="protein sequence ID" value="CAB3407287.1"/>
    <property type="molecule type" value="Genomic_DNA"/>
</dbReference>
<dbReference type="InterPro" id="IPR012340">
    <property type="entry name" value="NA-bd_OB-fold"/>
</dbReference>
<accession>A0A8S1EUB2</accession>
<dbReference type="OrthoDB" id="25571at2759"/>
<evidence type="ECO:0000313" key="4">
    <source>
        <dbReference type="Proteomes" id="UP000494206"/>
    </source>
</evidence>
<feature type="domain" description="Replication protein A C-terminal" evidence="2">
    <location>
        <begin position="218"/>
        <end position="283"/>
    </location>
</feature>
<comment type="similarity">
    <text evidence="1">Belongs to the replication factor A protein 2 family.</text>
</comment>
<reference evidence="3 4" key="1">
    <citation type="submission" date="2020-04" db="EMBL/GenBank/DDBJ databases">
        <authorList>
            <person name="Laetsch R D."/>
            <person name="Stevens L."/>
            <person name="Kumar S."/>
            <person name="Blaxter L. M."/>
        </authorList>
    </citation>
    <scope>NUCLEOTIDE SEQUENCE [LARGE SCALE GENOMIC DNA]</scope>
</reference>
<name>A0A8S1EUB2_9PELO</name>
<comment type="caution">
    <text evidence="3">The sequence shown here is derived from an EMBL/GenBank/DDBJ whole genome shotgun (WGS) entry which is preliminary data.</text>
</comment>
<sequence>MEASTFIGHFETSWTSFGQSFTSDDSLDKSGISKQNVSFSALVDRMPIPVTISSLLANINDSSDHYVVAFYSFSTVQIIGTVLSMEESNGASIYTLQDPEFPAKQIIVQKYSSNENTTNDDDMIVEGIRIRCIGKIKEFEGNLILMAYFVDEISDDKDYTIFRLEARASRLFFEKNVIDKIRRRETDNLTGMLAPPKRVDEKIKIEPMIKPTLTKPPLSNNEQIQRKILDYFVKFPSHQNNNDGVSFETLRRYAGSGTTVKNFMDNVNALMDNGKLYNTFDDYFSILP</sequence>
<dbReference type="InterPro" id="IPR014892">
    <property type="entry name" value="RPA_C"/>
</dbReference>
<organism evidence="3 4">
    <name type="scientific">Caenorhabditis bovis</name>
    <dbReference type="NCBI Taxonomy" id="2654633"/>
    <lineage>
        <taxon>Eukaryota</taxon>
        <taxon>Metazoa</taxon>
        <taxon>Ecdysozoa</taxon>
        <taxon>Nematoda</taxon>
        <taxon>Chromadorea</taxon>
        <taxon>Rhabditida</taxon>
        <taxon>Rhabditina</taxon>
        <taxon>Rhabditomorpha</taxon>
        <taxon>Rhabditoidea</taxon>
        <taxon>Rhabditidae</taxon>
        <taxon>Peloderinae</taxon>
        <taxon>Caenorhabditis</taxon>
    </lineage>
</organism>
<protein>
    <recommendedName>
        <fullName evidence="2">Replication protein A C-terminal domain-containing protein</fullName>
    </recommendedName>
</protein>
<dbReference type="Gene3D" id="1.10.10.10">
    <property type="entry name" value="Winged helix-like DNA-binding domain superfamily/Winged helix DNA-binding domain"/>
    <property type="match status" value="1"/>
</dbReference>
<dbReference type="AlphaFoldDB" id="A0A8S1EUB2"/>
<dbReference type="InterPro" id="IPR036388">
    <property type="entry name" value="WH-like_DNA-bd_sf"/>
</dbReference>
<evidence type="ECO:0000313" key="3">
    <source>
        <dbReference type="EMBL" id="CAB3407287.1"/>
    </source>
</evidence>
<dbReference type="SUPFAM" id="SSF50249">
    <property type="entry name" value="Nucleic acid-binding proteins"/>
    <property type="match status" value="1"/>
</dbReference>
<evidence type="ECO:0000256" key="1">
    <source>
        <dbReference type="ARBA" id="ARBA00007815"/>
    </source>
</evidence>
<dbReference type="Pfam" id="PF08784">
    <property type="entry name" value="RPA_C"/>
    <property type="match status" value="1"/>
</dbReference>
<evidence type="ECO:0000259" key="2">
    <source>
        <dbReference type="Pfam" id="PF08784"/>
    </source>
</evidence>
<dbReference type="Gene3D" id="2.40.50.140">
    <property type="entry name" value="Nucleic acid-binding proteins"/>
    <property type="match status" value="1"/>
</dbReference>
<gene>
    <name evidence="3" type="ORF">CBOVIS_LOCUS9238</name>
</gene>